<protein>
    <submittedName>
        <fullName evidence="2">DUF2889 domain-containing protein</fullName>
    </submittedName>
</protein>
<comment type="caution">
    <text evidence="2">The sequence shown here is derived from an EMBL/GenBank/DDBJ whole genome shotgun (WGS) entry which is preliminary data.</text>
</comment>
<dbReference type="InterPro" id="IPR021312">
    <property type="entry name" value="DUF2889"/>
</dbReference>
<sequence>MPLSEPVERERLHTRAIRIEGFRRSDGLYDIEAHLTDTKAYGFSSIDRGFIGPGEPLHEMWVRLTVDDRMVIVACEAATEHGPFTICGGGAASYASLVGLRIKPGFLKEANARIGGTAGCTHLRELLQQIATTAFQTMWPVRSKREAEAREQAAPSGKVSESDGSARLLNTCFAYASSGPVVRRRWPHLYTGPDAVHPEAPQLAAAESRED</sequence>
<reference evidence="2" key="1">
    <citation type="submission" date="2022-09" db="EMBL/GenBank/DDBJ databases">
        <title>Rhodovastum sp. nov. RN2-1 isolated from soil in Seongnam, South Korea.</title>
        <authorList>
            <person name="Le N.T."/>
        </authorList>
    </citation>
    <scope>NUCLEOTIDE SEQUENCE</scope>
    <source>
        <strain evidence="2">RN2-1</strain>
    </source>
</reference>
<reference evidence="2" key="2">
    <citation type="submission" date="2022-10" db="EMBL/GenBank/DDBJ databases">
        <authorList>
            <person name="Trinh H.N."/>
        </authorList>
    </citation>
    <scope>NUCLEOTIDE SEQUENCE</scope>
    <source>
        <strain evidence="2">RN2-1</strain>
    </source>
</reference>
<evidence type="ECO:0000313" key="3">
    <source>
        <dbReference type="Proteomes" id="UP001165679"/>
    </source>
</evidence>
<organism evidence="2 3">
    <name type="scientific">Limobrevibacterium gyesilva</name>
    <dbReference type="NCBI Taxonomy" id="2991712"/>
    <lineage>
        <taxon>Bacteria</taxon>
        <taxon>Pseudomonadati</taxon>
        <taxon>Pseudomonadota</taxon>
        <taxon>Alphaproteobacteria</taxon>
        <taxon>Acetobacterales</taxon>
        <taxon>Acetobacteraceae</taxon>
        <taxon>Limobrevibacterium</taxon>
    </lineage>
</organism>
<dbReference type="Pfam" id="PF11136">
    <property type="entry name" value="DUF2889"/>
    <property type="match status" value="1"/>
</dbReference>
<gene>
    <name evidence="2" type="ORF">OL599_15115</name>
</gene>
<accession>A0AA42CIG7</accession>
<feature type="region of interest" description="Disordered" evidence="1">
    <location>
        <begin position="192"/>
        <end position="211"/>
    </location>
</feature>
<evidence type="ECO:0000313" key="2">
    <source>
        <dbReference type="EMBL" id="MCW3475907.1"/>
    </source>
</evidence>
<dbReference type="EMBL" id="JAPDNT010000013">
    <property type="protein sequence ID" value="MCW3475907.1"/>
    <property type="molecule type" value="Genomic_DNA"/>
</dbReference>
<keyword evidence="3" id="KW-1185">Reference proteome</keyword>
<dbReference type="AlphaFoldDB" id="A0AA42CIG7"/>
<dbReference type="Proteomes" id="UP001165679">
    <property type="component" value="Unassembled WGS sequence"/>
</dbReference>
<evidence type="ECO:0000256" key="1">
    <source>
        <dbReference type="SAM" id="MobiDB-lite"/>
    </source>
</evidence>
<name>A0AA42CIG7_9PROT</name>
<feature type="region of interest" description="Disordered" evidence="1">
    <location>
        <begin position="142"/>
        <end position="163"/>
    </location>
</feature>
<proteinExistence type="predicted"/>
<dbReference type="RefSeq" id="WP_264714641.1">
    <property type="nucleotide sequence ID" value="NZ_JAPDNT010000013.1"/>
</dbReference>